<feature type="transmembrane region" description="Helical" evidence="2">
    <location>
        <begin position="183"/>
        <end position="201"/>
    </location>
</feature>
<keyword evidence="2" id="KW-1133">Transmembrane helix</keyword>
<reference evidence="3 4" key="1">
    <citation type="journal article" date="2017" name="Genome Biol. Evol.">
        <title>Phytophthora megakarya and P. palmivora, closely related causal agents of cacao black pod rot, underwent increases in genome sizes and gene numbers by different mechanisms.</title>
        <authorList>
            <person name="Ali S.S."/>
            <person name="Shao J."/>
            <person name="Lary D.J."/>
            <person name="Kronmiller B."/>
            <person name="Shen D."/>
            <person name="Strem M.D."/>
            <person name="Amoako-Attah I."/>
            <person name="Akrofi A.Y."/>
            <person name="Begoude B.A."/>
            <person name="Ten Hoopen G.M."/>
            <person name="Coulibaly K."/>
            <person name="Kebe B.I."/>
            <person name="Melnick R.L."/>
            <person name="Guiltinan M.J."/>
            <person name="Tyler B.M."/>
            <person name="Meinhardt L.W."/>
            <person name="Bailey B.A."/>
        </authorList>
    </citation>
    <scope>NUCLEOTIDE SEQUENCE [LARGE SCALE GENOMIC DNA]</scope>
    <source>
        <strain evidence="4">sbr112.9</strain>
    </source>
</reference>
<gene>
    <name evidence="3" type="ORF">PHPALM_30598</name>
</gene>
<accession>A0A2P4X4R7</accession>
<evidence type="ECO:0000313" key="3">
    <source>
        <dbReference type="EMBL" id="POM60543.1"/>
    </source>
</evidence>
<proteinExistence type="predicted"/>
<keyword evidence="4" id="KW-1185">Reference proteome</keyword>
<dbReference type="OrthoDB" id="129549at2759"/>
<keyword evidence="2" id="KW-0472">Membrane</keyword>
<keyword evidence="2" id="KW-0812">Transmembrane</keyword>
<comment type="caution">
    <text evidence="3">The sequence shown here is derived from an EMBL/GenBank/DDBJ whole genome shotgun (WGS) entry which is preliminary data.</text>
</comment>
<organism evidence="3 4">
    <name type="scientific">Phytophthora palmivora</name>
    <dbReference type="NCBI Taxonomy" id="4796"/>
    <lineage>
        <taxon>Eukaryota</taxon>
        <taxon>Sar</taxon>
        <taxon>Stramenopiles</taxon>
        <taxon>Oomycota</taxon>
        <taxon>Peronosporomycetes</taxon>
        <taxon>Peronosporales</taxon>
        <taxon>Peronosporaceae</taxon>
        <taxon>Phytophthora</taxon>
    </lineage>
</organism>
<name>A0A2P4X4R7_9STRA</name>
<evidence type="ECO:0000313" key="4">
    <source>
        <dbReference type="Proteomes" id="UP000237271"/>
    </source>
</evidence>
<dbReference type="EMBL" id="NCKW01016856">
    <property type="protein sequence ID" value="POM60543.1"/>
    <property type="molecule type" value="Genomic_DNA"/>
</dbReference>
<feature type="region of interest" description="Disordered" evidence="1">
    <location>
        <begin position="1"/>
        <end position="28"/>
    </location>
</feature>
<sequence length="219" mass="24586">MEPMTPTTNTQAGMTAGCGGEVDGSSSIASPTRIPPPLLQDVYLEKLVAFSPTKEPWMKQKVYRCAATAYIVGRVSVIQRGIENYKRLVQLPGRRAWKDSTENVADGELSLDAPSDELGISSEFTSTYEIYSPERSLLASFAEVETVKNMRLEPDVELKRPTDLFTRKDESITTRLLHQYRHVFAHSASLGFFAYISIYIWKQVVLETNVPKHQNHSSI</sequence>
<dbReference type="Proteomes" id="UP000237271">
    <property type="component" value="Unassembled WGS sequence"/>
</dbReference>
<dbReference type="AlphaFoldDB" id="A0A2P4X4R7"/>
<feature type="compositionally biased region" description="Polar residues" evidence="1">
    <location>
        <begin position="1"/>
        <end position="13"/>
    </location>
</feature>
<evidence type="ECO:0000256" key="2">
    <source>
        <dbReference type="SAM" id="Phobius"/>
    </source>
</evidence>
<evidence type="ECO:0000256" key="1">
    <source>
        <dbReference type="SAM" id="MobiDB-lite"/>
    </source>
</evidence>
<protein>
    <submittedName>
        <fullName evidence="3">Uncharacterized protein</fullName>
    </submittedName>
</protein>